<feature type="domain" description="RRM" evidence="1">
    <location>
        <begin position="10"/>
        <end position="39"/>
    </location>
</feature>
<dbReference type="Pfam" id="PF00076">
    <property type="entry name" value="RRM_1"/>
    <property type="match status" value="1"/>
</dbReference>
<dbReference type="SUPFAM" id="SSF54928">
    <property type="entry name" value="RNA-binding domain, RBD"/>
    <property type="match status" value="1"/>
</dbReference>
<protein>
    <submittedName>
        <fullName evidence="2">Binding partner of ACD11 1</fullName>
    </submittedName>
</protein>
<evidence type="ECO:0000259" key="1">
    <source>
        <dbReference type="Pfam" id="PF00076"/>
    </source>
</evidence>
<dbReference type="InterPro" id="IPR012677">
    <property type="entry name" value="Nucleotide-bd_a/b_plait_sf"/>
</dbReference>
<dbReference type="EMBL" id="GGEC01031346">
    <property type="protein sequence ID" value="MBX11830.1"/>
    <property type="molecule type" value="Transcribed_RNA"/>
</dbReference>
<name>A0A2P2L1H4_RHIMU</name>
<sequence length="72" mass="8148">MCPGGYTIEVTSLSPKATEEDVYDFFAHCGAIQHVEIIRYCLFMFPTSGDQIQLHPSFHCHCNCSLQWQPPA</sequence>
<dbReference type="InterPro" id="IPR035979">
    <property type="entry name" value="RBD_domain_sf"/>
</dbReference>
<dbReference type="GO" id="GO:0003723">
    <property type="term" value="F:RNA binding"/>
    <property type="evidence" value="ECO:0007669"/>
    <property type="project" value="InterPro"/>
</dbReference>
<dbReference type="AlphaFoldDB" id="A0A2P2L1H4"/>
<evidence type="ECO:0000313" key="2">
    <source>
        <dbReference type="EMBL" id="MBX11830.1"/>
    </source>
</evidence>
<dbReference type="InterPro" id="IPR000504">
    <property type="entry name" value="RRM_dom"/>
</dbReference>
<reference evidence="2" key="1">
    <citation type="submission" date="2018-02" db="EMBL/GenBank/DDBJ databases">
        <title>Rhizophora mucronata_Transcriptome.</title>
        <authorList>
            <person name="Meera S.P."/>
            <person name="Sreeshan A."/>
            <person name="Augustine A."/>
        </authorList>
    </citation>
    <scope>NUCLEOTIDE SEQUENCE</scope>
    <source>
        <tissue evidence="2">Leaf</tissue>
    </source>
</reference>
<organism evidence="2">
    <name type="scientific">Rhizophora mucronata</name>
    <name type="common">Asiatic mangrove</name>
    <dbReference type="NCBI Taxonomy" id="61149"/>
    <lineage>
        <taxon>Eukaryota</taxon>
        <taxon>Viridiplantae</taxon>
        <taxon>Streptophyta</taxon>
        <taxon>Embryophyta</taxon>
        <taxon>Tracheophyta</taxon>
        <taxon>Spermatophyta</taxon>
        <taxon>Magnoliopsida</taxon>
        <taxon>eudicotyledons</taxon>
        <taxon>Gunneridae</taxon>
        <taxon>Pentapetalae</taxon>
        <taxon>rosids</taxon>
        <taxon>fabids</taxon>
        <taxon>Malpighiales</taxon>
        <taxon>Rhizophoraceae</taxon>
        <taxon>Rhizophora</taxon>
    </lineage>
</organism>
<accession>A0A2P2L1H4</accession>
<proteinExistence type="predicted"/>
<dbReference type="Gene3D" id="3.30.70.330">
    <property type="match status" value="1"/>
</dbReference>